<dbReference type="InterPro" id="IPR028098">
    <property type="entry name" value="Glyco_trans_4-like_N"/>
</dbReference>
<proteinExistence type="predicted"/>
<dbReference type="InterPro" id="IPR001296">
    <property type="entry name" value="Glyco_trans_1"/>
</dbReference>
<dbReference type="Proteomes" id="UP000278962">
    <property type="component" value="Unassembled WGS sequence"/>
</dbReference>
<comment type="caution">
    <text evidence="5">The sequence shown here is derived from an EMBL/GenBank/DDBJ whole genome shotgun (WGS) entry which is preliminary data.</text>
</comment>
<evidence type="ECO:0000313" key="5">
    <source>
        <dbReference type="EMBL" id="RKQ93942.1"/>
    </source>
</evidence>
<keyword evidence="1 5" id="KW-0328">Glycosyltransferase</keyword>
<dbReference type="PANTHER" id="PTHR45947">
    <property type="entry name" value="SULFOQUINOVOSYL TRANSFERASE SQD2"/>
    <property type="match status" value="1"/>
</dbReference>
<gene>
    <name evidence="5" type="ORF">C8N24_3818</name>
</gene>
<feature type="domain" description="Glycosyl transferase family 1" evidence="3">
    <location>
        <begin position="205"/>
        <end position="339"/>
    </location>
</feature>
<sequence length="372" mass="39932">MSAVLAPERGLLRLVEPERPLRVVDVALFYGERSGGIRTYLDAKAAYAARTGAFEHRLVVPGAQHDVSGPTCALPSVRVAASNGYRWPLGSKPLVDLLRELEPDVVLLHDPFWAPRAAVAAARSVGARVVMVHHGSLARDAAALPGPDRLYRPALGRWLRHVYGHVDAVMAACDPLGDTGREATLPLRFGLDPAFFPSGEVRRGDHVLYAGRLGREKGIFELLEAAARAEDPWPLWIMGTGSAEQHVLARARRLGLGDRVRMLGHEPDREALARAYEAARCVVMPGALETFGLVAFEAAASGAAVVACEAAPSARVIGPLAETFPAEDVDALLAAIERARARTPNRLAAARFAAAHRWETAFASELADLEAL</sequence>
<evidence type="ECO:0000259" key="4">
    <source>
        <dbReference type="Pfam" id="PF13439"/>
    </source>
</evidence>
<dbReference type="EMBL" id="RBIL01000001">
    <property type="protein sequence ID" value="RKQ93942.1"/>
    <property type="molecule type" value="Genomic_DNA"/>
</dbReference>
<dbReference type="AlphaFoldDB" id="A0A660LFS5"/>
<reference evidence="5 6" key="1">
    <citation type="submission" date="2018-10" db="EMBL/GenBank/DDBJ databases">
        <title>Genomic Encyclopedia of Archaeal and Bacterial Type Strains, Phase II (KMG-II): from individual species to whole genera.</title>
        <authorList>
            <person name="Goeker M."/>
        </authorList>
    </citation>
    <scope>NUCLEOTIDE SEQUENCE [LARGE SCALE GENOMIC DNA]</scope>
    <source>
        <strain evidence="5 6">DSM 14954</strain>
    </source>
</reference>
<name>A0A660LFS5_9ACTN</name>
<dbReference type="PANTHER" id="PTHR45947:SF3">
    <property type="entry name" value="SULFOQUINOVOSYL TRANSFERASE SQD2"/>
    <property type="match status" value="1"/>
</dbReference>
<organism evidence="5 6">
    <name type="scientific">Solirubrobacter pauli</name>
    <dbReference type="NCBI Taxonomy" id="166793"/>
    <lineage>
        <taxon>Bacteria</taxon>
        <taxon>Bacillati</taxon>
        <taxon>Actinomycetota</taxon>
        <taxon>Thermoleophilia</taxon>
        <taxon>Solirubrobacterales</taxon>
        <taxon>Solirubrobacteraceae</taxon>
        <taxon>Solirubrobacter</taxon>
    </lineage>
</organism>
<keyword evidence="6" id="KW-1185">Reference proteome</keyword>
<feature type="domain" description="Glycosyltransferase subfamily 4-like N-terminal" evidence="4">
    <location>
        <begin position="35"/>
        <end position="177"/>
    </location>
</feature>
<dbReference type="Pfam" id="PF13439">
    <property type="entry name" value="Glyco_transf_4"/>
    <property type="match status" value="1"/>
</dbReference>
<evidence type="ECO:0000256" key="1">
    <source>
        <dbReference type="ARBA" id="ARBA00022676"/>
    </source>
</evidence>
<dbReference type="Gene3D" id="3.40.50.2000">
    <property type="entry name" value="Glycogen Phosphorylase B"/>
    <property type="match status" value="2"/>
</dbReference>
<accession>A0A660LFS5</accession>
<evidence type="ECO:0000259" key="3">
    <source>
        <dbReference type="Pfam" id="PF00534"/>
    </source>
</evidence>
<dbReference type="OrthoDB" id="5242526at2"/>
<dbReference type="GO" id="GO:1901137">
    <property type="term" value="P:carbohydrate derivative biosynthetic process"/>
    <property type="evidence" value="ECO:0007669"/>
    <property type="project" value="UniProtKB-ARBA"/>
</dbReference>
<protein>
    <submittedName>
        <fullName evidence="5">Alpha-1,6-mannosyltransferase</fullName>
    </submittedName>
</protein>
<keyword evidence="2 5" id="KW-0808">Transferase</keyword>
<evidence type="ECO:0000256" key="2">
    <source>
        <dbReference type="ARBA" id="ARBA00022679"/>
    </source>
</evidence>
<dbReference type="SUPFAM" id="SSF53756">
    <property type="entry name" value="UDP-Glycosyltransferase/glycogen phosphorylase"/>
    <property type="match status" value="1"/>
</dbReference>
<dbReference type="RefSeq" id="WP_121252511.1">
    <property type="nucleotide sequence ID" value="NZ_RBIL01000001.1"/>
</dbReference>
<evidence type="ECO:0000313" key="6">
    <source>
        <dbReference type="Proteomes" id="UP000278962"/>
    </source>
</evidence>
<dbReference type="InterPro" id="IPR050194">
    <property type="entry name" value="Glycosyltransferase_grp1"/>
</dbReference>
<dbReference type="GO" id="GO:0016757">
    <property type="term" value="F:glycosyltransferase activity"/>
    <property type="evidence" value="ECO:0007669"/>
    <property type="project" value="UniProtKB-KW"/>
</dbReference>
<dbReference type="Pfam" id="PF00534">
    <property type="entry name" value="Glycos_transf_1"/>
    <property type="match status" value="1"/>
</dbReference>